<organism evidence="1 2">
    <name type="scientific">Cochleicola gelatinilyticus</name>
    <dbReference type="NCBI Taxonomy" id="1763537"/>
    <lineage>
        <taxon>Bacteria</taxon>
        <taxon>Pseudomonadati</taxon>
        <taxon>Bacteroidota</taxon>
        <taxon>Flavobacteriia</taxon>
        <taxon>Flavobacteriales</taxon>
        <taxon>Flavobacteriaceae</taxon>
        <taxon>Cochleicola</taxon>
    </lineage>
</organism>
<keyword evidence="2" id="KW-1185">Reference proteome</keyword>
<dbReference type="Proteomes" id="UP000077013">
    <property type="component" value="Unassembled WGS sequence"/>
</dbReference>
<dbReference type="AlphaFoldDB" id="A0A167HLK0"/>
<dbReference type="OrthoDB" id="1436222at2"/>
<dbReference type="EMBL" id="LRXL01000037">
    <property type="protein sequence ID" value="OAB78741.1"/>
    <property type="molecule type" value="Genomic_DNA"/>
</dbReference>
<name>A0A167HLK0_9FLAO</name>
<sequence>MKHRRNNYTGWKVDLGMCRIIIFSMVLFNSCKKKENTFNLNKENDIIYTDSIYHCNVDSLTMKILKQLPYPKAIKTCRTTIINREFILNEVYLGGTSSGLRRIFSEEQQKLPIPIKFVSWEGKDGDYIDVWYQEIENVWKPIHALKFSKSTIYN</sequence>
<evidence type="ECO:0000313" key="1">
    <source>
        <dbReference type="EMBL" id="OAB78741.1"/>
    </source>
</evidence>
<protein>
    <submittedName>
        <fullName evidence="1">Uncharacterized protein</fullName>
    </submittedName>
</protein>
<gene>
    <name evidence="1" type="ORF">ULVI_09165</name>
</gene>
<evidence type="ECO:0000313" key="2">
    <source>
        <dbReference type="Proteomes" id="UP000077013"/>
    </source>
</evidence>
<accession>A0A167HLK0</accession>
<reference evidence="1 2" key="1">
    <citation type="submission" date="2016-02" db="EMBL/GenBank/DDBJ databases">
        <title>Ulvibacter sp. LPB0005, isolated from Thais luteostoma.</title>
        <authorList>
            <person name="Shin S.-K."/>
            <person name="Yi H."/>
        </authorList>
    </citation>
    <scope>NUCLEOTIDE SEQUENCE [LARGE SCALE GENOMIC DNA]</scope>
    <source>
        <strain evidence="1 2">LPB0005</strain>
    </source>
</reference>
<dbReference type="STRING" id="1763537.ULVI_09165"/>
<proteinExistence type="predicted"/>
<comment type="caution">
    <text evidence="1">The sequence shown here is derived from an EMBL/GenBank/DDBJ whole genome shotgun (WGS) entry which is preliminary data.</text>
</comment>